<evidence type="ECO:0000313" key="2">
    <source>
        <dbReference type="Proteomes" id="UP001172386"/>
    </source>
</evidence>
<comment type="caution">
    <text evidence="1">The sequence shown here is derived from an EMBL/GenBank/DDBJ whole genome shotgun (WGS) entry which is preliminary data.</text>
</comment>
<keyword evidence="2" id="KW-1185">Reference proteome</keyword>
<evidence type="ECO:0000313" key="1">
    <source>
        <dbReference type="EMBL" id="KAJ9650743.1"/>
    </source>
</evidence>
<gene>
    <name evidence="1" type="ORF">H2198_009968</name>
</gene>
<name>A0ACC2ZTA1_9EURO</name>
<dbReference type="EMBL" id="JAPDRQ010000314">
    <property type="protein sequence ID" value="KAJ9650743.1"/>
    <property type="molecule type" value="Genomic_DNA"/>
</dbReference>
<dbReference type="Proteomes" id="UP001172386">
    <property type="component" value="Unassembled WGS sequence"/>
</dbReference>
<proteinExistence type="predicted"/>
<sequence length="408" mass="45315">MFSSSSAPRLPLSPASPPESGLKQQPKHQYPTVTLQTPPSPPSPPHMSVATKRYVSSYGNQHTDEMATRSPTDNYAQSSQRPNASANASQPSNLKRPLPQDVDERPTSKRQRKDFAEDAMEVDSSVAATNHDRQALQREHRTSEINASAERGESSQWRESALKSAKPAMESFGSDTGPADRLRTSTLNRSSVDVRKHILGTYGLGPLLETVARHDPKTMEKINKLRKSYEGQIKVAQLSGRNKAYAAPKDPNDFHDPQWGPLRVMADKNDEEWQEELRREKIGSLGSLKDKLGKALKLNPGTMNKATTAEWDDLLGHEVNKRPATGQTPFQSQVNPQQAQPPRIPNGTRQAQDAATASDKMKTRGKKRSYDDSSFSGYRGYADGYSEPEDNPSDGDATWADRRKRRKD</sequence>
<accession>A0ACC2ZTA1</accession>
<organism evidence="1 2">
    <name type="scientific">Neophaeococcomyces mojaviensis</name>
    <dbReference type="NCBI Taxonomy" id="3383035"/>
    <lineage>
        <taxon>Eukaryota</taxon>
        <taxon>Fungi</taxon>
        <taxon>Dikarya</taxon>
        <taxon>Ascomycota</taxon>
        <taxon>Pezizomycotina</taxon>
        <taxon>Eurotiomycetes</taxon>
        <taxon>Chaetothyriomycetidae</taxon>
        <taxon>Chaetothyriales</taxon>
        <taxon>Chaetothyriales incertae sedis</taxon>
        <taxon>Neophaeococcomyces</taxon>
    </lineage>
</organism>
<reference evidence="1" key="1">
    <citation type="submission" date="2022-10" db="EMBL/GenBank/DDBJ databases">
        <title>Culturing micro-colonial fungi from biological soil crusts in the Mojave desert and describing Neophaeococcomyces mojavensis, and introducing the new genera and species Taxawa tesnikishii.</title>
        <authorList>
            <person name="Kurbessoian T."/>
            <person name="Stajich J.E."/>
        </authorList>
    </citation>
    <scope>NUCLEOTIDE SEQUENCE</scope>
    <source>
        <strain evidence="1">JES_112</strain>
    </source>
</reference>
<protein>
    <submittedName>
        <fullName evidence="1">Uncharacterized protein</fullName>
    </submittedName>
</protein>